<dbReference type="RefSeq" id="WP_205492478.1">
    <property type="nucleotide sequence ID" value="NZ_JAFHAP010000004.1"/>
</dbReference>
<evidence type="ECO:0000313" key="1">
    <source>
        <dbReference type="EMBL" id="MBN2908321.1"/>
    </source>
</evidence>
<proteinExistence type="predicted"/>
<keyword evidence="2" id="KW-1185">Reference proteome</keyword>
<organism evidence="1 2">
    <name type="scientific">Polycladomyces zharkentensis</name>
    <dbReference type="NCBI Taxonomy" id="2807616"/>
    <lineage>
        <taxon>Bacteria</taxon>
        <taxon>Bacillati</taxon>
        <taxon>Bacillota</taxon>
        <taxon>Bacilli</taxon>
        <taxon>Bacillales</taxon>
        <taxon>Thermoactinomycetaceae</taxon>
        <taxon>Polycladomyces</taxon>
    </lineage>
</organism>
<accession>A0ABS2WFL2</accession>
<reference evidence="1" key="1">
    <citation type="journal article" date="2024" name="Int. J. Syst. Evol. Microbiol.">
        <title>Polycladomyces zharkentensis sp. nov., a novel thermophilic cellulose- and starch-degrading member of the Bacillota from a geothermal aquifer in Kazakhstan.</title>
        <authorList>
            <person name="Mashzhan A."/>
            <person name="Kistaubayeva A."/>
            <person name="Javier-Lopez R."/>
            <person name="Bissenova U."/>
            <person name="Bissenbay A."/>
            <person name="Birkeland N.K."/>
        </authorList>
    </citation>
    <scope>NUCLEOTIDE SEQUENCE</scope>
    <source>
        <strain evidence="1">ZKZ2T</strain>
    </source>
</reference>
<dbReference type="Proteomes" id="UP001177120">
    <property type="component" value="Unassembled WGS sequence"/>
</dbReference>
<sequence length="152" mass="17176">MADRHIQVHHNKGQFVINYGKGTQNVTQNIYHGHEDQWGQLYQRLEQLLNELKRTDQLDGERKEEAVEYIDDVLANVKERSIKKGSLRKLNKELMEMKGLISASSALGQCISAVMDIISTILKAYHNIVSFCVSSIQLSGMSSFPCALLPKT</sequence>
<comment type="caution">
    <text evidence="1">The sequence shown here is derived from an EMBL/GenBank/DDBJ whole genome shotgun (WGS) entry which is preliminary data.</text>
</comment>
<protein>
    <submittedName>
        <fullName evidence="1">Uncharacterized protein</fullName>
    </submittedName>
</protein>
<dbReference type="EMBL" id="JAFHAP010000004">
    <property type="protein sequence ID" value="MBN2908321.1"/>
    <property type="molecule type" value="Genomic_DNA"/>
</dbReference>
<name>A0ABS2WFL2_9BACL</name>
<gene>
    <name evidence="1" type="ORF">JQC72_02145</name>
</gene>
<evidence type="ECO:0000313" key="2">
    <source>
        <dbReference type="Proteomes" id="UP001177120"/>
    </source>
</evidence>